<organism evidence="7 8">
    <name type="scientific">Paenibacillus zeisoli</name>
    <dbReference type="NCBI Taxonomy" id="2496267"/>
    <lineage>
        <taxon>Bacteria</taxon>
        <taxon>Bacillati</taxon>
        <taxon>Bacillota</taxon>
        <taxon>Bacilli</taxon>
        <taxon>Bacillales</taxon>
        <taxon>Paenibacillaceae</taxon>
        <taxon>Paenibacillus</taxon>
    </lineage>
</organism>
<keyword evidence="3" id="KW-0472">Membrane</keyword>
<dbReference type="EMBL" id="RZNX01000006">
    <property type="protein sequence ID" value="RUT29561.1"/>
    <property type="molecule type" value="Genomic_DNA"/>
</dbReference>
<gene>
    <name evidence="7" type="ORF">EJP77_14380</name>
</gene>
<keyword evidence="5" id="KW-0449">Lipoprotein</keyword>
<evidence type="ECO:0000313" key="7">
    <source>
        <dbReference type="EMBL" id="RUT29561.1"/>
    </source>
</evidence>
<keyword evidence="8" id="KW-1185">Reference proteome</keyword>
<sequence length="444" mass="48789">MKRRKMLLGLMSALLVFAMVGCSSSKSEDTGSTNTGTTGTAATGKDLKGDITVITQKTDIVDTVFKDYAQKFKQEYPNINVKFQALSDYEGQIKVRMNSSDYGDVLLLPTSIPLADTPQFFEPLGNYDDMKKQYNGLEERTVDGKVYGIPTTINFNGLVYNKKVFADAGVTEVPKTPDQFLAALQKIKDKGAAVPLYTNYAAGWPLTQWEADLTTVAGNVDYVNITQANTDDNFVKGSPHYELYKLMYDVAQKGLIEKDPTTTDWETSKADLANGKIGTMVLGSWAIGQIQGLSKTPEDIGFMPFPTNAEKVIMPLADDYTIGISSKSSNKEAARAWIDWFINKSTYPTTEGGGMSPAVGAELPATLKQFEGTDVEFKFQTPAKAGQEGLVDKIDKDSEIGLWQPDFKKRIIEAAIGNKKESYDDIMKDLNDKWKASRASVASE</sequence>
<dbReference type="PROSITE" id="PS51257">
    <property type="entry name" value="PROKAR_LIPOPROTEIN"/>
    <property type="match status" value="1"/>
</dbReference>
<evidence type="ECO:0000256" key="5">
    <source>
        <dbReference type="ARBA" id="ARBA00023288"/>
    </source>
</evidence>
<dbReference type="AlphaFoldDB" id="A0A433X6B0"/>
<dbReference type="PANTHER" id="PTHR43649">
    <property type="entry name" value="ARABINOSE-BINDING PROTEIN-RELATED"/>
    <property type="match status" value="1"/>
</dbReference>
<dbReference type="Gene3D" id="3.40.190.10">
    <property type="entry name" value="Periplasmic binding protein-like II"/>
    <property type="match status" value="2"/>
</dbReference>
<evidence type="ECO:0000256" key="6">
    <source>
        <dbReference type="SAM" id="SignalP"/>
    </source>
</evidence>
<dbReference type="Pfam" id="PF01547">
    <property type="entry name" value="SBP_bac_1"/>
    <property type="match status" value="1"/>
</dbReference>
<dbReference type="OrthoDB" id="2060074at2"/>
<dbReference type="RefSeq" id="WP_127199945.1">
    <property type="nucleotide sequence ID" value="NZ_RZNX01000006.1"/>
</dbReference>
<accession>A0A433X6B0</accession>
<evidence type="ECO:0000313" key="8">
    <source>
        <dbReference type="Proteomes" id="UP000272464"/>
    </source>
</evidence>
<evidence type="ECO:0000256" key="2">
    <source>
        <dbReference type="ARBA" id="ARBA00022729"/>
    </source>
</evidence>
<proteinExistence type="predicted"/>
<dbReference type="Proteomes" id="UP000272464">
    <property type="component" value="Unassembled WGS sequence"/>
</dbReference>
<dbReference type="InterPro" id="IPR006059">
    <property type="entry name" value="SBP"/>
</dbReference>
<keyword evidence="1" id="KW-1003">Cell membrane</keyword>
<evidence type="ECO:0000256" key="1">
    <source>
        <dbReference type="ARBA" id="ARBA00022475"/>
    </source>
</evidence>
<feature type="signal peptide" evidence="6">
    <location>
        <begin position="1"/>
        <end position="27"/>
    </location>
</feature>
<protein>
    <submittedName>
        <fullName evidence="7">Extracellular solute-binding protein</fullName>
    </submittedName>
</protein>
<keyword evidence="4" id="KW-0564">Palmitate</keyword>
<keyword evidence="2 6" id="KW-0732">Signal</keyword>
<dbReference type="InterPro" id="IPR050490">
    <property type="entry name" value="Bact_solute-bd_prot1"/>
</dbReference>
<comment type="caution">
    <text evidence="7">The sequence shown here is derived from an EMBL/GenBank/DDBJ whole genome shotgun (WGS) entry which is preliminary data.</text>
</comment>
<evidence type="ECO:0000256" key="4">
    <source>
        <dbReference type="ARBA" id="ARBA00023139"/>
    </source>
</evidence>
<feature type="chain" id="PRO_5038467185" evidence="6">
    <location>
        <begin position="28"/>
        <end position="444"/>
    </location>
</feature>
<name>A0A433X6B0_9BACL</name>
<reference evidence="7 8" key="1">
    <citation type="submission" date="2018-12" db="EMBL/GenBank/DDBJ databases">
        <authorList>
            <person name="Sun L."/>
            <person name="Chen Z."/>
        </authorList>
    </citation>
    <scope>NUCLEOTIDE SEQUENCE [LARGE SCALE GENOMIC DNA]</scope>
    <source>
        <strain evidence="7 8">3-5-3</strain>
    </source>
</reference>
<dbReference type="PANTHER" id="PTHR43649:SF33">
    <property type="entry name" value="POLYGALACTURONAN_RHAMNOGALACTURONAN-BINDING PROTEIN YTCQ"/>
    <property type="match status" value="1"/>
</dbReference>
<dbReference type="SUPFAM" id="SSF53850">
    <property type="entry name" value="Periplasmic binding protein-like II"/>
    <property type="match status" value="1"/>
</dbReference>
<evidence type="ECO:0000256" key="3">
    <source>
        <dbReference type="ARBA" id="ARBA00023136"/>
    </source>
</evidence>